<comment type="subunit">
    <text evidence="10">Monomer.</text>
</comment>
<keyword evidence="6 10" id="KW-0067">ATP-binding</keyword>
<dbReference type="Gene3D" id="1.10.730.10">
    <property type="entry name" value="Isoleucyl-tRNA Synthetase, Domain 1"/>
    <property type="match status" value="1"/>
</dbReference>
<comment type="function">
    <text evidence="10">Catalyzes the attachment of isoleucine to tRNA(Ile). As IleRS can inadvertently accommodate and process structurally similar amino acids such as valine, to avoid such errors it has two additional distinct tRNA(Ile)-dependent editing activities. One activity is designated as 'pretransfer' editing and involves the hydrolysis of activated Val-AMP. The other activity is designated 'posttransfer' editing and involves deacylation of mischarged Val-tRNA(Ile).</text>
</comment>
<evidence type="ECO:0000256" key="5">
    <source>
        <dbReference type="ARBA" id="ARBA00022833"/>
    </source>
</evidence>
<feature type="short sequence motif" description="'KMSKS' region" evidence="10">
    <location>
        <begin position="597"/>
        <end position="601"/>
    </location>
</feature>
<comment type="catalytic activity">
    <reaction evidence="9 10">
        <text>tRNA(Ile) + L-isoleucine + ATP = L-isoleucyl-tRNA(Ile) + AMP + diphosphate</text>
        <dbReference type="Rhea" id="RHEA:11060"/>
        <dbReference type="Rhea" id="RHEA-COMP:9666"/>
        <dbReference type="Rhea" id="RHEA-COMP:9695"/>
        <dbReference type="ChEBI" id="CHEBI:30616"/>
        <dbReference type="ChEBI" id="CHEBI:33019"/>
        <dbReference type="ChEBI" id="CHEBI:58045"/>
        <dbReference type="ChEBI" id="CHEBI:78442"/>
        <dbReference type="ChEBI" id="CHEBI:78528"/>
        <dbReference type="ChEBI" id="CHEBI:456215"/>
        <dbReference type="EC" id="6.1.1.5"/>
    </reaction>
</comment>
<evidence type="ECO:0000256" key="7">
    <source>
        <dbReference type="ARBA" id="ARBA00022917"/>
    </source>
</evidence>
<dbReference type="InterPro" id="IPR009008">
    <property type="entry name" value="Val/Leu/Ile-tRNA-synth_edit"/>
</dbReference>
<evidence type="ECO:0000256" key="8">
    <source>
        <dbReference type="ARBA" id="ARBA00023146"/>
    </source>
</evidence>
<dbReference type="FunFam" id="1.10.730.10:FF:000033">
    <property type="entry name" value="Valine--tRNA ligase"/>
    <property type="match status" value="1"/>
</dbReference>
<name>A0A089ZG08_METFO</name>
<dbReference type="InterPro" id="IPR033709">
    <property type="entry name" value="Anticodon_Ile_ABEc"/>
</dbReference>
<dbReference type="GO" id="GO:0002161">
    <property type="term" value="F:aminoacyl-tRNA deacylase activity"/>
    <property type="evidence" value="ECO:0007669"/>
    <property type="project" value="InterPro"/>
</dbReference>
<protein>
    <recommendedName>
        <fullName evidence="10">Isoleucine--tRNA ligase</fullName>
        <ecNumber evidence="10">6.1.1.5</ecNumber>
    </recommendedName>
    <alternativeName>
        <fullName evidence="10">Isoleucyl-tRNA synthetase</fullName>
        <shortName evidence="10">IleRS</shortName>
    </alternativeName>
</protein>
<dbReference type="GO" id="GO:0005737">
    <property type="term" value="C:cytoplasm"/>
    <property type="evidence" value="ECO:0007669"/>
    <property type="project" value="UniProtKB-SubCell"/>
</dbReference>
<dbReference type="EC" id="6.1.1.5" evidence="10"/>
<evidence type="ECO:0000256" key="2">
    <source>
        <dbReference type="ARBA" id="ARBA00022598"/>
    </source>
</evidence>
<evidence type="ECO:0000256" key="10">
    <source>
        <dbReference type="HAMAP-Rule" id="MF_02003"/>
    </source>
</evidence>
<sequence length="1048" mass="121151">MAIKEAPRSYQSKVIEEKIQKFWDDNHTYQLTKDLRKEHPKFSFLDGPPYCSGRIHLGTAWNKTIKDSFLRYKSMSGFNVRRQAGWDTHGLPIEHKVEGLLGLKSKKEIERSIGIENFVNKCKEFAVENQALMTKQFQMMGVWMDWDNPYVTFDTQYMESCWWTLKRAHEKELLVNDLRVITWCPRCETALALAEIDYENKEDPSIYVKFPLKGQENEYILVWTTTPWTLPANLAVCVHPDYDYAYVKVENEGMDVVYLMAEALVEATFPEQDYEIVKVVKGSDLEGTEYIHPLPEEIPFHRDFQHRILPGDHVTLTEGTGCVHTAPGHGPDDFEIGKQYGLPIFCPVDEAGLFTPEAGKYEGEFVKDADPYIIADLDSHHLLFKEGIIDHRYGFCWRCKTPIIYLATKQWFLKVTAIKDQMLSELDKVEWVPSWAGESRFRNWIENARDWTISRQRYWGIPIPIWLCEDCGKMEVIGSLDELHEKIVEGQLEGDFIHRPHVDEIKLGCSCGGKMQRTPDVLDVWIDSGVAGWAALHYPKEKEMFEEWYPYQFITEGHDQTRGWFYSQMGCGVIAMDSVPYQRVLMHGFTLDEEGKKMSKSLGNVVEPDEVIQKYGADVLRFYLLWGNKPWDDLKFNWEELGTVNKMFNILWNVYVFSTTYMALDEFNPTLHSPDDLKFRDEDRWITSRIHSVALEVTEAMDSLHLHKATRSLNHFILEDLSRWYVRLIRGRTWVEKDDPDKLGAYYTLYHVLKNLITILAPIAPHVTEEIYQNLVRGVDKDAPDSVHMLDWCLDQEIIDQELETNMDILRDIIEACARARDVARYKLRWPVREIVIVTEDHRVTQAVEALTDVLTEQANTKGVQILEEFEGLKVLASPNMKTLGPKLRGDVPKVAGKLASVDGAQIVAAMESEGKYLVELEDKTITLEEGDVVFETELPDNVVSAEFAQGSVFVDTELTPDILSEAMSRELIRRIQDMRKDLDLDVEANIDVYVNCSPEFSSLVNPHLDFISHEVRAQNLQFTDENGDYTKKWNIEDYKLTISIKKS</sequence>
<dbReference type="STRING" id="2162.BRM9_2307"/>
<dbReference type="EMBL" id="CP006933">
    <property type="protein sequence ID" value="AIS33107.1"/>
    <property type="molecule type" value="Genomic_DNA"/>
</dbReference>
<keyword evidence="8 10" id="KW-0030">Aminoacyl-tRNA synthetase</keyword>
<evidence type="ECO:0000256" key="3">
    <source>
        <dbReference type="ARBA" id="ARBA00022723"/>
    </source>
</evidence>
<dbReference type="GO" id="GO:0005524">
    <property type="term" value="F:ATP binding"/>
    <property type="evidence" value="ECO:0007669"/>
    <property type="project" value="UniProtKB-UniRule"/>
</dbReference>
<keyword evidence="4 10" id="KW-0547">Nucleotide-binding</keyword>
<dbReference type="SUPFAM" id="SSF50677">
    <property type="entry name" value="ValRS/IleRS/LeuRS editing domain"/>
    <property type="match status" value="1"/>
</dbReference>
<keyword evidence="7 10" id="KW-0648">Protein biosynthesis</keyword>
<dbReference type="GO" id="GO:0000049">
    <property type="term" value="F:tRNA binding"/>
    <property type="evidence" value="ECO:0007669"/>
    <property type="project" value="InterPro"/>
</dbReference>
<evidence type="ECO:0000256" key="4">
    <source>
        <dbReference type="ARBA" id="ARBA00022741"/>
    </source>
</evidence>
<dbReference type="SUPFAM" id="SSF52374">
    <property type="entry name" value="Nucleotidylyl transferase"/>
    <property type="match status" value="1"/>
</dbReference>
<dbReference type="SUPFAM" id="SSF47323">
    <property type="entry name" value="Anticodon-binding domain of a subclass of class I aminoacyl-tRNA synthetases"/>
    <property type="match status" value="1"/>
</dbReference>
<keyword evidence="5 10" id="KW-0862">Zinc</keyword>
<proteinExistence type="inferred from homology"/>
<comment type="similarity">
    <text evidence="10">Belongs to the class-I aminoacyl-tRNA synthetase family. IleS type 2 subfamily.</text>
</comment>
<dbReference type="AlphaFoldDB" id="A0A089ZG08"/>
<dbReference type="Pfam" id="PF19302">
    <property type="entry name" value="DUF5915"/>
    <property type="match status" value="1"/>
</dbReference>
<dbReference type="InterPro" id="IPR023586">
    <property type="entry name" value="Ile-tRNA-ligase_type2"/>
</dbReference>
<keyword evidence="2 10" id="KW-0436">Ligase</keyword>
<feature type="domain" description="Aminoacyl-tRNA synthetase class Ia" evidence="11">
    <location>
        <begin position="19"/>
        <end position="633"/>
    </location>
</feature>
<evidence type="ECO:0000313" key="14">
    <source>
        <dbReference type="Proteomes" id="UP000029661"/>
    </source>
</evidence>
<dbReference type="GO" id="GO:0006428">
    <property type="term" value="P:isoleucyl-tRNA aminoacylation"/>
    <property type="evidence" value="ECO:0007669"/>
    <property type="project" value="UniProtKB-UniRule"/>
</dbReference>
<dbReference type="InterPro" id="IPR009080">
    <property type="entry name" value="tRNAsynth_Ia_anticodon-bd"/>
</dbReference>
<evidence type="ECO:0000256" key="6">
    <source>
        <dbReference type="ARBA" id="ARBA00022840"/>
    </source>
</evidence>
<dbReference type="RefSeq" id="WP_048085820.1">
    <property type="nucleotide sequence ID" value="NZ_CP006933.1"/>
</dbReference>
<gene>
    <name evidence="10 13" type="primary">ileS</name>
    <name evidence="13" type="ORF">BRM9_2307</name>
</gene>
<keyword evidence="3 10" id="KW-0479">Metal-binding</keyword>
<feature type="binding site" evidence="10">
    <location>
        <position position="600"/>
    </location>
    <ligand>
        <name>ATP</name>
        <dbReference type="ChEBI" id="CHEBI:30616"/>
    </ligand>
</feature>
<dbReference type="Pfam" id="PF00133">
    <property type="entry name" value="tRNA-synt_1"/>
    <property type="match status" value="1"/>
</dbReference>
<evidence type="ECO:0000256" key="1">
    <source>
        <dbReference type="ARBA" id="ARBA00022490"/>
    </source>
</evidence>
<dbReference type="Proteomes" id="UP000029661">
    <property type="component" value="Chromosome"/>
</dbReference>
<dbReference type="PRINTS" id="PR00984">
    <property type="entry name" value="TRNASYNTHILE"/>
</dbReference>
<evidence type="ECO:0000313" key="13">
    <source>
        <dbReference type="EMBL" id="AIS33107.1"/>
    </source>
</evidence>
<dbReference type="PANTHER" id="PTHR42780">
    <property type="entry name" value="SOLEUCYL-TRNA SYNTHETASE"/>
    <property type="match status" value="1"/>
</dbReference>
<evidence type="ECO:0000259" key="11">
    <source>
        <dbReference type="Pfam" id="PF00133"/>
    </source>
</evidence>
<dbReference type="OrthoDB" id="30823at2157"/>
<dbReference type="Gene3D" id="3.90.740.10">
    <property type="entry name" value="Valyl/Leucyl/Isoleucyl-tRNA synthetase, editing domain"/>
    <property type="match status" value="1"/>
</dbReference>
<keyword evidence="1 10" id="KW-0963">Cytoplasm</keyword>
<dbReference type="Pfam" id="PF08264">
    <property type="entry name" value="Anticodon_1"/>
    <property type="match status" value="1"/>
</dbReference>
<evidence type="ECO:0000256" key="9">
    <source>
        <dbReference type="ARBA" id="ARBA00048359"/>
    </source>
</evidence>
<dbReference type="InterPro" id="IPR002301">
    <property type="entry name" value="Ile-tRNA-ligase"/>
</dbReference>
<feature type="domain" description="Methionyl/Valyl/Leucyl/Isoleucyl-tRNA synthetase anticodon-binding" evidence="12">
    <location>
        <begin position="683"/>
        <end position="834"/>
    </location>
</feature>
<dbReference type="GO" id="GO:0008270">
    <property type="term" value="F:zinc ion binding"/>
    <property type="evidence" value="ECO:0007669"/>
    <property type="project" value="UniProtKB-UniRule"/>
</dbReference>
<reference evidence="13 14" key="1">
    <citation type="submission" date="2013-12" db="EMBL/GenBank/DDBJ databases">
        <title>The complete genome sequence of Methanobacterium sp. BRM9.</title>
        <authorList>
            <consortium name="Pastoral Greenhouse Gas Research Consortium"/>
            <person name="Kelly W.J."/>
            <person name="Leahy S.C."/>
            <person name="Perry R."/>
            <person name="Li D."/>
            <person name="Altermann E."/>
            <person name="Lambie S.C."/>
            <person name="Attwood G.T."/>
        </authorList>
    </citation>
    <scope>NUCLEOTIDE SEQUENCE [LARGE SCALE GENOMIC DNA]</scope>
    <source>
        <strain evidence="13 14">BRM9</strain>
    </source>
</reference>
<evidence type="ECO:0000259" key="12">
    <source>
        <dbReference type="Pfam" id="PF08264"/>
    </source>
</evidence>
<dbReference type="Gene3D" id="3.40.50.620">
    <property type="entry name" value="HUPs"/>
    <property type="match status" value="2"/>
</dbReference>
<accession>A0A089ZG08</accession>
<dbReference type="HAMAP" id="MF_02003">
    <property type="entry name" value="Ile_tRNA_synth_type2"/>
    <property type="match status" value="1"/>
</dbReference>
<dbReference type="InterPro" id="IPR001412">
    <property type="entry name" value="aa-tRNA-synth_I_CS"/>
</dbReference>
<dbReference type="FunFam" id="3.40.50.620:FF:000286">
    <property type="entry name" value="Isoleucine--tRNA ligase"/>
    <property type="match status" value="1"/>
</dbReference>
<organism evidence="13 14">
    <name type="scientific">Methanobacterium formicicum</name>
    <dbReference type="NCBI Taxonomy" id="2162"/>
    <lineage>
        <taxon>Archaea</taxon>
        <taxon>Methanobacteriati</taxon>
        <taxon>Methanobacteriota</taxon>
        <taxon>Methanomada group</taxon>
        <taxon>Methanobacteria</taxon>
        <taxon>Methanobacteriales</taxon>
        <taxon>Methanobacteriaceae</taxon>
        <taxon>Methanobacterium</taxon>
    </lineage>
</organism>
<dbReference type="InterPro" id="IPR014729">
    <property type="entry name" value="Rossmann-like_a/b/a_fold"/>
</dbReference>
<dbReference type="PROSITE" id="PS00178">
    <property type="entry name" value="AA_TRNA_LIGASE_I"/>
    <property type="match status" value="1"/>
</dbReference>
<dbReference type="InterPro" id="IPR002300">
    <property type="entry name" value="aa-tRNA-synth_Ia"/>
</dbReference>
<dbReference type="PANTHER" id="PTHR42780:SF1">
    <property type="entry name" value="ISOLEUCINE--TRNA LIGASE, CYTOPLASMIC"/>
    <property type="match status" value="1"/>
</dbReference>
<dbReference type="GeneID" id="24793479"/>
<dbReference type="CDD" id="cd07961">
    <property type="entry name" value="Anticodon_Ia_Ile_ABEc"/>
    <property type="match status" value="1"/>
</dbReference>
<dbReference type="KEGG" id="mfc:BRM9_2307"/>
<comment type="subcellular location">
    <subcellularLocation>
        <location evidence="10">Cytoplasm</location>
    </subcellularLocation>
</comment>
<dbReference type="NCBIfam" id="TIGR00392">
    <property type="entry name" value="ileS"/>
    <property type="match status" value="1"/>
</dbReference>
<dbReference type="GO" id="GO:0004822">
    <property type="term" value="F:isoleucine-tRNA ligase activity"/>
    <property type="evidence" value="ECO:0007669"/>
    <property type="project" value="UniProtKB-UniRule"/>
</dbReference>
<dbReference type="CDD" id="cd00818">
    <property type="entry name" value="IleRS_core"/>
    <property type="match status" value="1"/>
</dbReference>
<dbReference type="InterPro" id="IPR013155">
    <property type="entry name" value="M/V/L/I-tRNA-synth_anticd-bd"/>
</dbReference>
<comment type="domain">
    <text evidence="10">IleRS has two distinct active sites: one for aminoacylation and one for editing. The misactivated valine is translocated from the active site to the editing site, which sterically excludes the correctly activated isoleucine. The single editing site contains two valyl binding pockets, one specific for each substrate (Val-AMP or Val-tRNA(Ile)).</text>
</comment>
<feature type="short sequence motif" description="'HIGH' region" evidence="10">
    <location>
        <begin position="49"/>
        <end position="59"/>
    </location>
</feature>
<comment type="cofactor">
    <cofactor evidence="10">
        <name>Zn(2+)</name>
        <dbReference type="ChEBI" id="CHEBI:29105"/>
    </cofactor>
</comment>